<organism evidence="1">
    <name type="scientific">Brassica napus</name>
    <name type="common">Rape</name>
    <dbReference type="NCBI Taxonomy" id="3708"/>
    <lineage>
        <taxon>Eukaryota</taxon>
        <taxon>Viridiplantae</taxon>
        <taxon>Streptophyta</taxon>
        <taxon>Embryophyta</taxon>
        <taxon>Tracheophyta</taxon>
        <taxon>Spermatophyta</taxon>
        <taxon>Magnoliopsida</taxon>
        <taxon>eudicotyledons</taxon>
        <taxon>Gunneridae</taxon>
        <taxon>Pentapetalae</taxon>
        <taxon>rosids</taxon>
        <taxon>malvids</taxon>
        <taxon>Brassicales</taxon>
        <taxon>Brassicaceae</taxon>
        <taxon>Brassiceae</taxon>
        <taxon>Brassica</taxon>
    </lineage>
</organism>
<dbReference type="Proteomes" id="UP001295469">
    <property type="component" value="Chromosome C06"/>
</dbReference>
<protein>
    <submittedName>
        <fullName evidence="1">(rape) hypothetical protein</fullName>
    </submittedName>
</protein>
<proteinExistence type="predicted"/>
<evidence type="ECO:0000313" key="1">
    <source>
        <dbReference type="EMBL" id="CAF2059290.1"/>
    </source>
</evidence>
<name>A0A816QA13_BRANA</name>
<dbReference type="Gramene" id="CDX98251">
    <property type="protein sequence ID" value="CDX98251"/>
    <property type="gene ID" value="GSBRNA2T00105764001"/>
</dbReference>
<gene>
    <name evidence="1" type="ORF">DARMORV10_C06P24880.1</name>
</gene>
<dbReference type="EMBL" id="HG994370">
    <property type="protein sequence ID" value="CAF2059290.1"/>
    <property type="molecule type" value="Genomic_DNA"/>
</dbReference>
<accession>A0A816QA13</accession>
<dbReference type="AlphaFoldDB" id="A0A816QA13"/>
<sequence>MFIFVKKRLILGGTLNPISPLSNPPVIESVRGIRWVWAGVWLYSIVTYFP</sequence>
<reference evidence="1" key="1">
    <citation type="submission" date="2021-01" db="EMBL/GenBank/DDBJ databases">
        <authorList>
            <consortium name="Genoscope - CEA"/>
            <person name="William W."/>
        </authorList>
    </citation>
    <scope>NUCLEOTIDE SEQUENCE</scope>
</reference>